<dbReference type="Proteomes" id="UP000601223">
    <property type="component" value="Unassembled WGS sequence"/>
</dbReference>
<dbReference type="AlphaFoldDB" id="A0A8J3NI00"/>
<evidence type="ECO:0000259" key="2">
    <source>
        <dbReference type="Pfam" id="PF13478"/>
    </source>
</evidence>
<gene>
    <name evidence="3" type="primary">xdhC</name>
    <name evidence="3" type="ORF">Cba03nite_32740</name>
</gene>
<dbReference type="PANTHER" id="PTHR30388:SF4">
    <property type="entry name" value="MOLYBDENUM COFACTOR INSERTION CHAPERONE PAOD"/>
    <property type="match status" value="1"/>
</dbReference>
<sequence>MRDVLDDLLRWWERGAVTGLATVVRTWQSAPRRPGAAMLVGPDGEAVGSVSGGCVEAAVYEVAQQVAADPAAAPARERYGISDEDAYAAALTCGGTIEVFVEQVSRETFPQLGEVAAAIREGRPVAVATCVEPADSPRYGRRLVVWERGTAGSFGSPRLDDAVADDARGLLAAGRTGMLHYGMDGERRGDAIAVFVNAYAPPARMIVFGAIDFAAAVARIGRFLGYHVTVCDARPVFATTRRFPAADEVVVQWPHRYLADEAAAGRVDERTVLCVLTHDPKFDVPLLEVALRLPVAYVGAMGSRRTHDDRTARLREHGMTEAELGRLRAPIGLDLGARTPEETAVSIAAEIIAVRWGGTGATLTDVPGPIHHQGVLADL</sequence>
<dbReference type="InterPro" id="IPR027051">
    <property type="entry name" value="XdhC_Rossmann_dom"/>
</dbReference>
<keyword evidence="4" id="KW-1185">Reference proteome</keyword>
<comment type="caution">
    <text evidence="3">The sequence shown here is derived from an EMBL/GenBank/DDBJ whole genome shotgun (WGS) entry which is preliminary data.</text>
</comment>
<dbReference type="InterPro" id="IPR003777">
    <property type="entry name" value="XdhC_CoxI"/>
</dbReference>
<name>A0A8J3NI00_9ACTN</name>
<organism evidence="3 4">
    <name type="scientific">Catellatospora bangladeshensis</name>
    <dbReference type="NCBI Taxonomy" id="310355"/>
    <lineage>
        <taxon>Bacteria</taxon>
        <taxon>Bacillati</taxon>
        <taxon>Actinomycetota</taxon>
        <taxon>Actinomycetes</taxon>
        <taxon>Micromonosporales</taxon>
        <taxon>Micromonosporaceae</taxon>
        <taxon>Catellatospora</taxon>
    </lineage>
</organism>
<reference evidence="3 4" key="1">
    <citation type="submission" date="2021-01" db="EMBL/GenBank/DDBJ databases">
        <title>Whole genome shotgun sequence of Catellatospora bangladeshensis NBRC 107357.</title>
        <authorList>
            <person name="Komaki H."/>
            <person name="Tamura T."/>
        </authorList>
    </citation>
    <scope>NUCLEOTIDE SEQUENCE [LARGE SCALE GENOMIC DNA]</scope>
    <source>
        <strain evidence="3 4">NBRC 107357</strain>
    </source>
</reference>
<dbReference type="InterPro" id="IPR052698">
    <property type="entry name" value="MoCofactor_Util/Proc"/>
</dbReference>
<evidence type="ECO:0000313" key="3">
    <source>
        <dbReference type="EMBL" id="GIF81925.1"/>
    </source>
</evidence>
<protein>
    <submittedName>
        <fullName evidence="3">Xanthine dehydrogenase accessory factor</fullName>
    </submittedName>
</protein>
<dbReference type="PANTHER" id="PTHR30388">
    <property type="entry name" value="ALDEHYDE OXIDOREDUCTASE MOLYBDENUM COFACTOR ASSEMBLY PROTEIN"/>
    <property type="match status" value="1"/>
</dbReference>
<feature type="domain" description="XdhC Rossmann" evidence="2">
    <location>
        <begin position="205"/>
        <end position="351"/>
    </location>
</feature>
<dbReference type="EMBL" id="BONF01000016">
    <property type="protein sequence ID" value="GIF81925.1"/>
    <property type="molecule type" value="Genomic_DNA"/>
</dbReference>
<dbReference type="Pfam" id="PF02625">
    <property type="entry name" value="XdhC_CoxI"/>
    <property type="match status" value="2"/>
</dbReference>
<feature type="domain" description="XdhC- CoxI" evidence="1">
    <location>
        <begin position="119"/>
        <end position="182"/>
    </location>
</feature>
<accession>A0A8J3NI00</accession>
<evidence type="ECO:0000259" key="1">
    <source>
        <dbReference type="Pfam" id="PF02625"/>
    </source>
</evidence>
<dbReference type="Gene3D" id="3.40.50.720">
    <property type="entry name" value="NAD(P)-binding Rossmann-like Domain"/>
    <property type="match status" value="1"/>
</dbReference>
<dbReference type="RefSeq" id="WP_203746580.1">
    <property type="nucleotide sequence ID" value="NZ_BONF01000016.1"/>
</dbReference>
<dbReference type="Pfam" id="PF13478">
    <property type="entry name" value="XdhC_C"/>
    <property type="match status" value="1"/>
</dbReference>
<proteinExistence type="predicted"/>
<feature type="domain" description="XdhC- CoxI" evidence="1">
    <location>
        <begin position="11"/>
        <end position="79"/>
    </location>
</feature>
<evidence type="ECO:0000313" key="4">
    <source>
        <dbReference type="Proteomes" id="UP000601223"/>
    </source>
</evidence>